<evidence type="ECO:0000256" key="4">
    <source>
        <dbReference type="ARBA" id="ARBA00022801"/>
    </source>
</evidence>
<dbReference type="InterPro" id="IPR011257">
    <property type="entry name" value="DNA_glycosylase"/>
</dbReference>
<evidence type="ECO:0000256" key="8">
    <source>
        <dbReference type="ARBA" id="ARBA00023295"/>
    </source>
</evidence>
<evidence type="ECO:0000256" key="9">
    <source>
        <dbReference type="ARBA" id="ARBA00044632"/>
    </source>
</evidence>
<evidence type="ECO:0000256" key="1">
    <source>
        <dbReference type="ARBA" id="ARBA00010679"/>
    </source>
</evidence>
<feature type="compositionally biased region" description="Basic and acidic residues" evidence="10">
    <location>
        <begin position="67"/>
        <end position="76"/>
    </location>
</feature>
<dbReference type="GeneID" id="94287906"/>
<dbReference type="EC" id="4.2.99.18" evidence="2"/>
<evidence type="ECO:0000256" key="2">
    <source>
        <dbReference type="ARBA" id="ARBA00012720"/>
    </source>
</evidence>
<dbReference type="SMART" id="SM00478">
    <property type="entry name" value="ENDO3c"/>
    <property type="match status" value="1"/>
</dbReference>
<dbReference type="GO" id="GO:0006289">
    <property type="term" value="P:nucleotide-excision repair"/>
    <property type="evidence" value="ECO:0007669"/>
    <property type="project" value="InterPro"/>
</dbReference>
<feature type="region of interest" description="Disordered" evidence="10">
    <location>
        <begin position="122"/>
        <end position="150"/>
    </location>
</feature>
<dbReference type="SUPFAM" id="SSF48150">
    <property type="entry name" value="DNA-glycosylase"/>
    <property type="match status" value="1"/>
</dbReference>
<evidence type="ECO:0000313" key="12">
    <source>
        <dbReference type="EMBL" id="KAG5493951.1"/>
    </source>
</evidence>
<dbReference type="GO" id="GO:0034039">
    <property type="term" value="F:8-oxo-7,8-dihydroguanine DNA N-glycosylase activity"/>
    <property type="evidence" value="ECO:0007669"/>
    <property type="project" value="TreeGrafter"/>
</dbReference>
<dbReference type="CDD" id="cd00056">
    <property type="entry name" value="ENDO3c"/>
    <property type="match status" value="1"/>
</dbReference>
<dbReference type="GO" id="GO:0006285">
    <property type="term" value="P:base-excision repair, AP site formation"/>
    <property type="evidence" value="ECO:0007669"/>
    <property type="project" value="TreeGrafter"/>
</dbReference>
<organism evidence="12 13">
    <name type="scientific">Porcisia hertigi</name>
    <dbReference type="NCBI Taxonomy" id="2761500"/>
    <lineage>
        <taxon>Eukaryota</taxon>
        <taxon>Discoba</taxon>
        <taxon>Euglenozoa</taxon>
        <taxon>Kinetoplastea</taxon>
        <taxon>Metakinetoplastina</taxon>
        <taxon>Trypanosomatida</taxon>
        <taxon>Trypanosomatidae</taxon>
        <taxon>Leishmaniinae</taxon>
        <taxon>Porcisia</taxon>
    </lineage>
</organism>
<dbReference type="Proteomes" id="UP000674318">
    <property type="component" value="Unassembled WGS sequence"/>
</dbReference>
<keyword evidence="3" id="KW-0227">DNA damage</keyword>
<reference evidence="12 13" key="1">
    <citation type="submission" date="2021-02" db="EMBL/GenBank/DDBJ databases">
        <title>Porcisia hertigi Genome sequencing and assembly.</title>
        <authorList>
            <person name="Almutairi H."/>
            <person name="Gatherer D."/>
        </authorList>
    </citation>
    <scope>NUCLEOTIDE SEQUENCE [LARGE SCALE GENOMIC DNA]</scope>
    <source>
        <strain evidence="12 13">C119</strain>
    </source>
</reference>
<dbReference type="RefSeq" id="XP_067753986.1">
    <property type="nucleotide sequence ID" value="XM_067897829.1"/>
</dbReference>
<evidence type="ECO:0000259" key="11">
    <source>
        <dbReference type="SMART" id="SM00478"/>
    </source>
</evidence>
<dbReference type="SUPFAM" id="SSF55945">
    <property type="entry name" value="TATA-box binding protein-like"/>
    <property type="match status" value="1"/>
</dbReference>
<feature type="region of interest" description="Disordered" evidence="10">
    <location>
        <begin position="273"/>
        <end position="298"/>
    </location>
</feature>
<dbReference type="EMBL" id="JAFJZO010000034">
    <property type="protein sequence ID" value="KAG5493951.1"/>
    <property type="molecule type" value="Genomic_DNA"/>
</dbReference>
<dbReference type="Pfam" id="PF07934">
    <property type="entry name" value="OGG_N"/>
    <property type="match status" value="1"/>
</dbReference>
<proteinExistence type="inferred from homology"/>
<accession>A0A836HIR5</accession>
<evidence type="ECO:0000256" key="3">
    <source>
        <dbReference type="ARBA" id="ARBA00022763"/>
    </source>
</evidence>
<dbReference type="InterPro" id="IPR023170">
    <property type="entry name" value="HhH_base_excis_C"/>
</dbReference>
<dbReference type="PANTHER" id="PTHR10242:SF2">
    <property type="entry name" value="N-GLYCOSYLASE_DNA LYASE"/>
    <property type="match status" value="1"/>
</dbReference>
<dbReference type="InterPro" id="IPR012904">
    <property type="entry name" value="OGG_N"/>
</dbReference>
<keyword evidence="13" id="KW-1185">Reference proteome</keyword>
<keyword evidence="8" id="KW-0326">Glycosidase</keyword>
<evidence type="ECO:0000256" key="5">
    <source>
        <dbReference type="ARBA" id="ARBA00023204"/>
    </source>
</evidence>
<keyword evidence="6" id="KW-0456">Lyase</keyword>
<comment type="caution">
    <text evidence="12">The sequence shown here is derived from an EMBL/GenBank/DDBJ whole genome shotgun (WGS) entry which is preliminary data.</text>
</comment>
<dbReference type="GO" id="GO:0003684">
    <property type="term" value="F:damaged DNA binding"/>
    <property type="evidence" value="ECO:0007669"/>
    <property type="project" value="InterPro"/>
</dbReference>
<sequence>MAAHPTDTVIPWRVLRQSLKAKVSLAMTLCGGQCFHWYPTSRGTFVGRIGHGVFELREVRCPAKLEKMKGLQREESESPVSPPGKSKREAASSSASWESVVRGLPWYSCCWIEYRRLWPLGDQPTPTGKKRTSPLFSSLRTSASPASTAEESDEDMLCRFLSLDVDLDQLWRSWTDSPQTREHPLVAYLVGNGLQQRSLPTSQDQRDCEHDEAGSKLYIPIRHVRQDLHSCLFSFLCSQNNNVTRITSMVYTLCRAYGDHLCDVQLGSGEVRAVRKSGPETRPKKTEHGAPSSASVDEEGAVVSLPLKLSDCRTEASEWLAMHSFPSLEQLSTATEEKLRQLGFGYRSKYLVDTVTFLRTQLPPRELQDPDALTGQTCLPPHLLWQHRGCYQNAFYSVVLGHHSCHYHHQRDMLLLLPGVGRKVADCVALFALGRTHLVPVDTHMAQVAVEYLVSPKFTAASRKRSRAGRSLSEEERHSWEDVLVEWGKQAEVLKRKKRGASPESVHAVKAGARAAPVTLRSSKTTPVPPLYQQHHNAIQDAFWMTFGDYAGWAHSILFYYRMRK</sequence>
<dbReference type="Gene3D" id="1.10.1670.10">
    <property type="entry name" value="Helix-hairpin-Helix base-excision DNA repair enzymes (C-terminal)"/>
    <property type="match status" value="1"/>
</dbReference>
<comment type="catalytic activity">
    <reaction evidence="9">
        <text>2'-deoxyribonucleotide-(2'-deoxyribose 5'-phosphate)-2'-deoxyribonucleotide-DNA = a 3'-end 2'-deoxyribonucleotide-(2,3-dehydro-2,3-deoxyribose 5'-phosphate)-DNA + a 5'-end 5'-phospho-2'-deoxyribonucleoside-DNA + H(+)</text>
        <dbReference type="Rhea" id="RHEA:66592"/>
        <dbReference type="Rhea" id="RHEA-COMP:13180"/>
        <dbReference type="Rhea" id="RHEA-COMP:16897"/>
        <dbReference type="Rhea" id="RHEA-COMP:17067"/>
        <dbReference type="ChEBI" id="CHEBI:15378"/>
        <dbReference type="ChEBI" id="CHEBI:136412"/>
        <dbReference type="ChEBI" id="CHEBI:157695"/>
        <dbReference type="ChEBI" id="CHEBI:167181"/>
        <dbReference type="EC" id="4.2.99.18"/>
    </reaction>
</comment>
<evidence type="ECO:0000313" key="13">
    <source>
        <dbReference type="Proteomes" id="UP000674318"/>
    </source>
</evidence>
<protein>
    <recommendedName>
        <fullName evidence="2">DNA-(apurinic or apyrimidinic site) lyase</fullName>
        <ecNumber evidence="2">4.2.99.18</ecNumber>
    </recommendedName>
</protein>
<dbReference type="OrthoDB" id="238681at2759"/>
<evidence type="ECO:0000256" key="6">
    <source>
        <dbReference type="ARBA" id="ARBA00023239"/>
    </source>
</evidence>
<dbReference type="Gene3D" id="1.10.340.30">
    <property type="entry name" value="Hypothetical protein, domain 2"/>
    <property type="match status" value="1"/>
</dbReference>
<dbReference type="AlphaFoldDB" id="A0A836HIR5"/>
<evidence type="ECO:0000256" key="10">
    <source>
        <dbReference type="SAM" id="MobiDB-lite"/>
    </source>
</evidence>
<dbReference type="InterPro" id="IPR003265">
    <property type="entry name" value="HhH-GPD_domain"/>
</dbReference>
<name>A0A836HIR5_9TRYP</name>
<dbReference type="GO" id="GO:0140078">
    <property type="term" value="F:class I DNA-(apurinic or apyrimidinic site) endonuclease activity"/>
    <property type="evidence" value="ECO:0007669"/>
    <property type="project" value="UniProtKB-EC"/>
</dbReference>
<dbReference type="InterPro" id="IPR052054">
    <property type="entry name" value="Oxidative_DNA_repair_enzyme"/>
</dbReference>
<keyword evidence="4" id="KW-0378">Hydrolase</keyword>
<keyword evidence="5" id="KW-0234">DNA repair</keyword>
<evidence type="ECO:0000256" key="7">
    <source>
        <dbReference type="ARBA" id="ARBA00023268"/>
    </source>
</evidence>
<feature type="region of interest" description="Disordered" evidence="10">
    <location>
        <begin position="67"/>
        <end position="92"/>
    </location>
</feature>
<comment type="similarity">
    <text evidence="1">Belongs to the type-1 OGG1 family.</text>
</comment>
<feature type="compositionally biased region" description="Basic and acidic residues" evidence="10">
    <location>
        <begin position="277"/>
        <end position="288"/>
    </location>
</feature>
<dbReference type="PANTHER" id="PTHR10242">
    <property type="entry name" value="8-OXOGUANINE DNA GLYCOSYLASE"/>
    <property type="match status" value="1"/>
</dbReference>
<dbReference type="KEGG" id="phet:94287906"/>
<feature type="domain" description="HhH-GPD" evidence="11">
    <location>
        <begin position="313"/>
        <end position="490"/>
    </location>
</feature>
<dbReference type="Gene3D" id="3.30.310.40">
    <property type="match status" value="1"/>
</dbReference>
<keyword evidence="7" id="KW-0511">Multifunctional enzyme</keyword>
<dbReference type="GO" id="GO:0005634">
    <property type="term" value="C:nucleus"/>
    <property type="evidence" value="ECO:0007669"/>
    <property type="project" value="TreeGrafter"/>
</dbReference>
<gene>
    <name evidence="12" type="ORF">JKF63_01783</name>
</gene>